<feature type="compositionally biased region" description="Basic and acidic residues" evidence="1">
    <location>
        <begin position="23"/>
        <end position="32"/>
    </location>
</feature>
<dbReference type="GeneID" id="54459096"/>
<dbReference type="Proteomes" id="UP000504636">
    <property type="component" value="Unplaced"/>
</dbReference>
<evidence type="ECO:0000256" key="2">
    <source>
        <dbReference type="SAM" id="Phobius"/>
    </source>
</evidence>
<dbReference type="RefSeq" id="XP_033576040.1">
    <property type="nucleotide sequence ID" value="XM_033718203.1"/>
</dbReference>
<reference evidence="5" key="3">
    <citation type="submission" date="2025-04" db="UniProtKB">
        <authorList>
            <consortium name="RefSeq"/>
        </authorList>
    </citation>
    <scope>IDENTIFICATION</scope>
    <source>
        <strain evidence="5">CBS 304.34</strain>
    </source>
</reference>
<keyword evidence="2" id="KW-0812">Transmembrane</keyword>
<dbReference type="AlphaFoldDB" id="A0A6A6YJN7"/>
<accession>A0A6A6YJN7</accession>
<feature type="region of interest" description="Disordered" evidence="1">
    <location>
        <begin position="22"/>
        <end position="41"/>
    </location>
</feature>
<evidence type="ECO:0000313" key="5">
    <source>
        <dbReference type="RefSeq" id="XP_033576040.1"/>
    </source>
</evidence>
<keyword evidence="2" id="KW-1133">Transmembrane helix</keyword>
<gene>
    <name evidence="3 5" type="ORF">BDZ99DRAFT_45126</name>
</gene>
<evidence type="ECO:0000313" key="3">
    <source>
        <dbReference type="EMBL" id="KAF2809076.1"/>
    </source>
</evidence>
<evidence type="ECO:0000256" key="1">
    <source>
        <dbReference type="SAM" id="MobiDB-lite"/>
    </source>
</evidence>
<keyword evidence="4" id="KW-1185">Reference proteome</keyword>
<protein>
    <submittedName>
        <fullName evidence="3 5">Uncharacterized protein</fullName>
    </submittedName>
</protein>
<feature type="transmembrane region" description="Helical" evidence="2">
    <location>
        <begin position="62"/>
        <end position="82"/>
    </location>
</feature>
<evidence type="ECO:0000313" key="4">
    <source>
        <dbReference type="Proteomes" id="UP000504636"/>
    </source>
</evidence>
<keyword evidence="2" id="KW-0472">Membrane</keyword>
<sequence length="150" mass="16897">MPSMIPDFHAGRSRAINATFLSEGRDSGRDPAETPYNHPCPHRNFTKTTIQLSTSSRMLPRGVPNATTIATVLLLGLIFFLWKFDWTPEQYHNASRLATPLKSPPSPAKSASYGPRIAIITFITSQKSYIHLSLKNKARKHPPEREFKPR</sequence>
<dbReference type="EMBL" id="MU003702">
    <property type="protein sequence ID" value="KAF2809076.1"/>
    <property type="molecule type" value="Genomic_DNA"/>
</dbReference>
<name>A0A6A6YJN7_9PEZI</name>
<reference evidence="5" key="2">
    <citation type="submission" date="2020-04" db="EMBL/GenBank/DDBJ databases">
        <authorList>
            <consortium name="NCBI Genome Project"/>
        </authorList>
    </citation>
    <scope>NUCLEOTIDE SEQUENCE</scope>
    <source>
        <strain evidence="5">CBS 304.34</strain>
    </source>
</reference>
<reference evidence="3 5" key="1">
    <citation type="journal article" date="2020" name="Stud. Mycol.">
        <title>101 Dothideomycetes genomes: a test case for predicting lifestyles and emergence of pathogens.</title>
        <authorList>
            <person name="Haridas S."/>
            <person name="Albert R."/>
            <person name="Binder M."/>
            <person name="Bloem J."/>
            <person name="Labutti K."/>
            <person name="Salamov A."/>
            <person name="Andreopoulos B."/>
            <person name="Baker S."/>
            <person name="Barry K."/>
            <person name="Bills G."/>
            <person name="Bluhm B."/>
            <person name="Cannon C."/>
            <person name="Castanera R."/>
            <person name="Culley D."/>
            <person name="Daum C."/>
            <person name="Ezra D."/>
            <person name="Gonzalez J."/>
            <person name="Henrissat B."/>
            <person name="Kuo A."/>
            <person name="Liang C."/>
            <person name="Lipzen A."/>
            <person name="Lutzoni F."/>
            <person name="Magnuson J."/>
            <person name="Mondo S."/>
            <person name="Nolan M."/>
            <person name="Ohm R."/>
            <person name="Pangilinan J."/>
            <person name="Park H.-J."/>
            <person name="Ramirez L."/>
            <person name="Alfaro M."/>
            <person name="Sun H."/>
            <person name="Tritt A."/>
            <person name="Yoshinaga Y."/>
            <person name="Zwiers L.-H."/>
            <person name="Turgeon B."/>
            <person name="Goodwin S."/>
            <person name="Spatafora J."/>
            <person name="Crous P."/>
            <person name="Grigoriev I."/>
        </authorList>
    </citation>
    <scope>NUCLEOTIDE SEQUENCE</scope>
    <source>
        <strain evidence="3 5">CBS 304.34</strain>
    </source>
</reference>
<proteinExistence type="predicted"/>
<organism evidence="3">
    <name type="scientific">Mytilinidion resinicola</name>
    <dbReference type="NCBI Taxonomy" id="574789"/>
    <lineage>
        <taxon>Eukaryota</taxon>
        <taxon>Fungi</taxon>
        <taxon>Dikarya</taxon>
        <taxon>Ascomycota</taxon>
        <taxon>Pezizomycotina</taxon>
        <taxon>Dothideomycetes</taxon>
        <taxon>Pleosporomycetidae</taxon>
        <taxon>Mytilinidiales</taxon>
        <taxon>Mytilinidiaceae</taxon>
        <taxon>Mytilinidion</taxon>
    </lineage>
</organism>